<sequence>MKTQVQYQKILKISSHFKQSKTTTSPTNSKKRVKSATMLKQQPNEKLINSTTRDEETTRNILDSIRLDNDYKQFNEDDQVKKIENYKYQHEKDQCYITHLQQQVKDLEQQLIQIQTKQKSIMQPIKNNAKILMDRISYLEIAKTQYSTEEEKLSQCLQQVLDHNYQINLAYEKKCQEIEKLKLLKQIP</sequence>
<dbReference type="EMBL" id="CAJJDN010000116">
    <property type="protein sequence ID" value="CAD8118064.1"/>
    <property type="molecule type" value="Genomic_DNA"/>
</dbReference>
<comment type="caution">
    <text evidence="2">The sequence shown here is derived from an EMBL/GenBank/DDBJ whole genome shotgun (WGS) entry which is preliminary data.</text>
</comment>
<name>A0A8S1QTC7_9CILI</name>
<evidence type="ECO:0000313" key="3">
    <source>
        <dbReference type="Proteomes" id="UP000692954"/>
    </source>
</evidence>
<protein>
    <submittedName>
        <fullName evidence="2">Uncharacterized protein</fullName>
    </submittedName>
</protein>
<evidence type="ECO:0000313" key="2">
    <source>
        <dbReference type="EMBL" id="CAD8118064.1"/>
    </source>
</evidence>
<keyword evidence="3" id="KW-1185">Reference proteome</keyword>
<gene>
    <name evidence="2" type="ORF">PSON_ATCC_30995.1.T1160010</name>
</gene>
<dbReference type="OrthoDB" id="292006at2759"/>
<organism evidence="2 3">
    <name type="scientific">Paramecium sonneborni</name>
    <dbReference type="NCBI Taxonomy" id="65129"/>
    <lineage>
        <taxon>Eukaryota</taxon>
        <taxon>Sar</taxon>
        <taxon>Alveolata</taxon>
        <taxon>Ciliophora</taxon>
        <taxon>Intramacronucleata</taxon>
        <taxon>Oligohymenophorea</taxon>
        <taxon>Peniculida</taxon>
        <taxon>Parameciidae</taxon>
        <taxon>Paramecium</taxon>
    </lineage>
</organism>
<feature type="region of interest" description="Disordered" evidence="1">
    <location>
        <begin position="17"/>
        <end position="38"/>
    </location>
</feature>
<evidence type="ECO:0000256" key="1">
    <source>
        <dbReference type="SAM" id="MobiDB-lite"/>
    </source>
</evidence>
<proteinExistence type="predicted"/>
<reference evidence="2" key="1">
    <citation type="submission" date="2021-01" db="EMBL/GenBank/DDBJ databases">
        <authorList>
            <consortium name="Genoscope - CEA"/>
            <person name="William W."/>
        </authorList>
    </citation>
    <scope>NUCLEOTIDE SEQUENCE</scope>
</reference>
<dbReference type="Proteomes" id="UP000692954">
    <property type="component" value="Unassembled WGS sequence"/>
</dbReference>
<accession>A0A8S1QTC7</accession>
<dbReference type="AlphaFoldDB" id="A0A8S1QTC7"/>